<gene>
    <name evidence="9" type="ORF">AMTR_s00001p00121850</name>
</gene>
<dbReference type="GO" id="GO:0016757">
    <property type="term" value="F:glycosyltransferase activity"/>
    <property type="evidence" value="ECO:0007669"/>
    <property type="project" value="UniProtKB-KW"/>
</dbReference>
<proteinExistence type="inferred from homology"/>
<evidence type="ECO:0000313" key="10">
    <source>
        <dbReference type="Proteomes" id="UP000017836"/>
    </source>
</evidence>
<evidence type="ECO:0000256" key="1">
    <source>
        <dbReference type="ARBA" id="ARBA00004323"/>
    </source>
</evidence>
<sequence>MVAKTFEDLLQGTKMAATLLRKRALEARRLTKETGLLELFLRKLLILPATIILLMLLCFWVSSTLLSFSFFHFCISSRKLDVYCLSAGTAPISSHHQLYQTFDKGIEASLPSHSKNYSYPILDSTKSSSNQRGETFDKDIKVSLKSLPQNYVAPVVDSAKSSSNQTDHTFKKDTRASLNSFPQDFSTPATDSAKSSQREENFDKDIKALLPHVPQNSSQPIADTTTTNKGSRRNMNIQALSAVEEQMKALRTLRNHALTRNKTCQGRGIYVYDLPSKFNKNLEDHCEGLLPWTNLCNFFSNKAMGQPIQELGPNWYNTHQYSLELIFHHRMNTHPCRVYDPSQALLFYVPFYAGLDAMRWHFRTNVSNELKDQLGLDLVRWLDTKLTWKKNQGKDHVFVLGKISWDFRRTNGGNPNWGTSFLELEALQNPTKVLIERQPWHPNDVAVPHPTYFHPRVDQDIKLWQTTAISSKRPKLIALAAGTRVGPVGGLRARLIEQCTLADHTCEFLNCSQSRTCGKPERVVSLFMGSEFCLQPPGDSPTRKSVFDALVAGCIPVIFDPFTAYYQYAWHLPEERERWSVYLDGEEVREGRVDVVGVLKGVRREERDRMRRFILEEVMPGLVYAEGEGLEWFRDAFDITLDALVERVRRDSRV</sequence>
<evidence type="ECO:0000256" key="2">
    <source>
        <dbReference type="ARBA" id="ARBA00010271"/>
    </source>
</evidence>
<organism evidence="9 10">
    <name type="scientific">Amborella trichopoda</name>
    <dbReference type="NCBI Taxonomy" id="13333"/>
    <lineage>
        <taxon>Eukaryota</taxon>
        <taxon>Viridiplantae</taxon>
        <taxon>Streptophyta</taxon>
        <taxon>Embryophyta</taxon>
        <taxon>Tracheophyta</taxon>
        <taxon>Spermatophyta</taxon>
        <taxon>Magnoliopsida</taxon>
        <taxon>Amborellales</taxon>
        <taxon>Amborellaceae</taxon>
        <taxon>Amborella</taxon>
    </lineage>
</organism>
<protein>
    <recommendedName>
        <fullName evidence="8">Exostosin GT47 domain-containing protein</fullName>
    </recommendedName>
</protein>
<feature type="domain" description="Exostosin GT47" evidence="8">
    <location>
        <begin position="264"/>
        <end position="590"/>
    </location>
</feature>
<dbReference type="InterPro" id="IPR040911">
    <property type="entry name" value="Exostosin_GT47"/>
</dbReference>
<evidence type="ECO:0000256" key="6">
    <source>
        <dbReference type="SAM" id="MobiDB-lite"/>
    </source>
</evidence>
<evidence type="ECO:0000256" key="7">
    <source>
        <dbReference type="SAM" id="Phobius"/>
    </source>
</evidence>
<evidence type="ECO:0000313" key="9">
    <source>
        <dbReference type="EMBL" id="ERM96214.1"/>
    </source>
</evidence>
<evidence type="ECO:0000256" key="3">
    <source>
        <dbReference type="ARBA" id="ARBA00022676"/>
    </source>
</evidence>
<accession>W1NLT7</accession>
<feature type="transmembrane region" description="Helical" evidence="7">
    <location>
        <begin position="44"/>
        <end position="71"/>
    </location>
</feature>
<evidence type="ECO:0000256" key="4">
    <source>
        <dbReference type="ARBA" id="ARBA00022968"/>
    </source>
</evidence>
<dbReference type="Pfam" id="PF03016">
    <property type="entry name" value="Exostosin_GT47"/>
    <property type="match status" value="1"/>
</dbReference>
<comment type="similarity">
    <text evidence="2">Belongs to the glycosyltransferase 47 family.</text>
</comment>
<reference evidence="10" key="1">
    <citation type="journal article" date="2013" name="Science">
        <title>The Amborella genome and the evolution of flowering plants.</title>
        <authorList>
            <consortium name="Amborella Genome Project"/>
        </authorList>
    </citation>
    <scope>NUCLEOTIDE SEQUENCE [LARGE SCALE GENOMIC DNA]</scope>
</reference>
<keyword evidence="7" id="KW-0812">Transmembrane</keyword>
<dbReference type="PANTHER" id="PTHR11062:SF117">
    <property type="entry name" value="XYLOGLUCAN-SPECIFIC GALACTURONOSYLTRANSFERASE 1"/>
    <property type="match status" value="1"/>
</dbReference>
<dbReference type="PANTHER" id="PTHR11062">
    <property type="entry name" value="EXOSTOSIN HEPARAN SULFATE GLYCOSYLTRANSFERASE -RELATED"/>
    <property type="match status" value="1"/>
</dbReference>
<dbReference type="Proteomes" id="UP000017836">
    <property type="component" value="Unassembled WGS sequence"/>
</dbReference>
<dbReference type="HOGENOM" id="CLU_012659_1_0_1"/>
<evidence type="ECO:0000259" key="8">
    <source>
        <dbReference type="Pfam" id="PF03016"/>
    </source>
</evidence>
<feature type="compositionally biased region" description="Polar residues" evidence="6">
    <location>
        <begin position="176"/>
        <end position="195"/>
    </location>
</feature>
<dbReference type="GO" id="GO:0000139">
    <property type="term" value="C:Golgi membrane"/>
    <property type="evidence" value="ECO:0007669"/>
    <property type="project" value="UniProtKB-SubCell"/>
</dbReference>
<keyword evidence="3" id="KW-0328">Glycosyltransferase</keyword>
<dbReference type="OMA" id="FLEINQM"/>
<keyword evidence="5" id="KW-0333">Golgi apparatus</keyword>
<dbReference type="EMBL" id="KI397142">
    <property type="protein sequence ID" value="ERM96214.1"/>
    <property type="molecule type" value="Genomic_DNA"/>
</dbReference>
<dbReference type="AlphaFoldDB" id="W1NLT7"/>
<keyword evidence="10" id="KW-1185">Reference proteome</keyword>
<keyword evidence="7" id="KW-0472">Membrane</keyword>
<keyword evidence="4" id="KW-0735">Signal-anchor</keyword>
<feature type="region of interest" description="Disordered" evidence="6">
    <location>
        <begin position="155"/>
        <end position="201"/>
    </location>
</feature>
<evidence type="ECO:0000256" key="5">
    <source>
        <dbReference type="ARBA" id="ARBA00023034"/>
    </source>
</evidence>
<keyword evidence="7" id="KW-1133">Transmembrane helix</keyword>
<dbReference type="InterPro" id="IPR004263">
    <property type="entry name" value="Exostosin"/>
</dbReference>
<keyword evidence="3" id="KW-0808">Transferase</keyword>
<name>W1NLT7_AMBTC</name>
<dbReference type="Gramene" id="ERM96214">
    <property type="protein sequence ID" value="ERM96214"/>
    <property type="gene ID" value="AMTR_s00001p00121850"/>
</dbReference>
<comment type="subcellular location">
    <subcellularLocation>
        <location evidence="1">Golgi apparatus membrane</location>
        <topology evidence="1">Single-pass type II membrane protein</topology>
    </subcellularLocation>
</comment>
<dbReference type="eggNOG" id="KOG1021">
    <property type="taxonomic scope" value="Eukaryota"/>
</dbReference>